<organism evidence="6 7">
    <name type="scientific">Cloacibacillus evryensis</name>
    <dbReference type="NCBI Taxonomy" id="508460"/>
    <lineage>
        <taxon>Bacteria</taxon>
        <taxon>Thermotogati</taxon>
        <taxon>Synergistota</taxon>
        <taxon>Synergistia</taxon>
        <taxon>Synergistales</taxon>
        <taxon>Synergistaceae</taxon>
        <taxon>Cloacibacillus</taxon>
    </lineage>
</organism>
<dbReference type="InterPro" id="IPR028989">
    <property type="entry name" value="RimP_N"/>
</dbReference>
<dbReference type="Gene3D" id="3.30.300.70">
    <property type="entry name" value="RimP-like superfamily, N-terminal"/>
    <property type="match status" value="1"/>
</dbReference>
<dbReference type="CDD" id="cd01734">
    <property type="entry name" value="YlxS_C"/>
    <property type="match status" value="1"/>
</dbReference>
<feature type="domain" description="Ribosome maturation factor RimP C-terminal" evidence="5">
    <location>
        <begin position="88"/>
        <end position="148"/>
    </location>
</feature>
<dbReference type="Pfam" id="PF17384">
    <property type="entry name" value="DUF150_C"/>
    <property type="match status" value="1"/>
</dbReference>
<dbReference type="SUPFAM" id="SSF75420">
    <property type="entry name" value="YhbC-like, N-terminal domain"/>
    <property type="match status" value="1"/>
</dbReference>
<dbReference type="InterPro" id="IPR035956">
    <property type="entry name" value="RimP_N_sf"/>
</dbReference>
<comment type="similarity">
    <text evidence="3">Belongs to the RimP family.</text>
</comment>
<evidence type="ECO:0000259" key="5">
    <source>
        <dbReference type="Pfam" id="PF17384"/>
    </source>
</evidence>
<dbReference type="Proteomes" id="UP001205919">
    <property type="component" value="Unassembled WGS sequence"/>
</dbReference>
<evidence type="ECO:0000313" key="7">
    <source>
        <dbReference type="Proteomes" id="UP001205919"/>
    </source>
</evidence>
<reference evidence="6 7" key="1">
    <citation type="submission" date="2022-06" db="EMBL/GenBank/DDBJ databases">
        <title>Isolation of gut microbiota from human fecal samples.</title>
        <authorList>
            <person name="Pamer E.G."/>
            <person name="Barat B."/>
            <person name="Waligurski E."/>
            <person name="Medina S."/>
            <person name="Paddock L."/>
            <person name="Mostad J."/>
        </authorList>
    </citation>
    <scope>NUCLEOTIDE SEQUENCE [LARGE SCALE GENOMIC DNA]</scope>
    <source>
        <strain evidence="6 7">DFI.9.90</strain>
    </source>
</reference>
<dbReference type="Pfam" id="PF02576">
    <property type="entry name" value="RimP_N"/>
    <property type="match status" value="1"/>
</dbReference>
<comment type="caution">
    <text evidence="6">The sequence shown here is derived from an EMBL/GenBank/DDBJ whole genome shotgun (WGS) entry which is preliminary data.</text>
</comment>
<dbReference type="AlphaFoldDB" id="A0AAW5KC79"/>
<dbReference type="GO" id="GO:0000028">
    <property type="term" value="P:ribosomal small subunit assembly"/>
    <property type="evidence" value="ECO:0007669"/>
    <property type="project" value="TreeGrafter"/>
</dbReference>
<sequence length="167" mass="19118">MNREKYSEIHNALYQRAESLGYECAGFEIVSEDGMNILRLYLEMPGGIDIEDCERVSREVSDYLDTIEEDLPEGYFLEISSPGLERPLFVAEDYRRFTGKEAQIYLKKGSRALKGVLAGVTPAEEIVIRNSEGERQVPLDDIKRAHLIYVPQTGQKKTFKKIPKKKK</sequence>
<name>A0AAW5KC79_9BACT</name>
<dbReference type="PANTHER" id="PTHR33867:SF1">
    <property type="entry name" value="RIBOSOME MATURATION FACTOR RIMP"/>
    <property type="match status" value="1"/>
</dbReference>
<dbReference type="GeneID" id="95755942"/>
<comment type="function">
    <text evidence="3">Required for maturation of 30S ribosomal subunits.</text>
</comment>
<evidence type="ECO:0000256" key="3">
    <source>
        <dbReference type="HAMAP-Rule" id="MF_01077"/>
    </source>
</evidence>
<keyword evidence="2 3" id="KW-0690">Ribosome biogenesis</keyword>
<evidence type="ECO:0000256" key="2">
    <source>
        <dbReference type="ARBA" id="ARBA00022517"/>
    </source>
</evidence>
<dbReference type="RefSeq" id="WP_008709797.1">
    <property type="nucleotide sequence ID" value="NZ_CABKQM010000004.1"/>
</dbReference>
<dbReference type="HAMAP" id="MF_01077">
    <property type="entry name" value="RimP"/>
    <property type="match status" value="1"/>
</dbReference>
<keyword evidence="1 3" id="KW-0963">Cytoplasm</keyword>
<comment type="subcellular location">
    <subcellularLocation>
        <location evidence="3">Cytoplasm</location>
    </subcellularLocation>
</comment>
<dbReference type="PANTHER" id="PTHR33867">
    <property type="entry name" value="RIBOSOME MATURATION FACTOR RIMP"/>
    <property type="match status" value="1"/>
</dbReference>
<dbReference type="InterPro" id="IPR003728">
    <property type="entry name" value="Ribosome_maturation_RimP"/>
</dbReference>
<dbReference type="SUPFAM" id="SSF74942">
    <property type="entry name" value="YhbC-like, C-terminal domain"/>
    <property type="match status" value="1"/>
</dbReference>
<dbReference type="EMBL" id="JANFYT010000046">
    <property type="protein sequence ID" value="MCQ4815624.1"/>
    <property type="molecule type" value="Genomic_DNA"/>
</dbReference>
<evidence type="ECO:0000313" key="6">
    <source>
        <dbReference type="EMBL" id="MCQ4815624.1"/>
    </source>
</evidence>
<dbReference type="GO" id="GO:0006412">
    <property type="term" value="P:translation"/>
    <property type="evidence" value="ECO:0007669"/>
    <property type="project" value="TreeGrafter"/>
</dbReference>
<dbReference type="InterPro" id="IPR028998">
    <property type="entry name" value="RimP_C"/>
</dbReference>
<evidence type="ECO:0000259" key="4">
    <source>
        <dbReference type="Pfam" id="PF02576"/>
    </source>
</evidence>
<protein>
    <recommendedName>
        <fullName evidence="3">Ribosome maturation factor RimP</fullName>
    </recommendedName>
</protein>
<dbReference type="GO" id="GO:0005829">
    <property type="term" value="C:cytosol"/>
    <property type="evidence" value="ECO:0007669"/>
    <property type="project" value="TreeGrafter"/>
</dbReference>
<evidence type="ECO:0000256" key="1">
    <source>
        <dbReference type="ARBA" id="ARBA00022490"/>
    </source>
</evidence>
<keyword evidence="7" id="KW-1185">Reference proteome</keyword>
<proteinExistence type="inferred from homology"/>
<feature type="domain" description="Ribosome maturation factor RimP N-terminal" evidence="4">
    <location>
        <begin position="17"/>
        <end position="85"/>
    </location>
</feature>
<gene>
    <name evidence="3" type="primary">rimP</name>
    <name evidence="6" type="ORF">NE630_14385</name>
</gene>
<accession>A0AAW5KC79</accession>
<dbReference type="InterPro" id="IPR036847">
    <property type="entry name" value="RimP_C_sf"/>
</dbReference>